<evidence type="ECO:0000313" key="6">
    <source>
        <dbReference type="Proteomes" id="UP000824151"/>
    </source>
</evidence>
<dbReference type="PROSITE" id="PS50932">
    <property type="entry name" value="HTH_LACI_2"/>
    <property type="match status" value="1"/>
</dbReference>
<keyword evidence="3" id="KW-0804">Transcription</keyword>
<dbReference type="PANTHER" id="PTHR30146:SF109">
    <property type="entry name" value="HTH-TYPE TRANSCRIPTIONAL REGULATOR GALS"/>
    <property type="match status" value="1"/>
</dbReference>
<dbReference type="PANTHER" id="PTHR30146">
    <property type="entry name" value="LACI-RELATED TRANSCRIPTIONAL REPRESSOR"/>
    <property type="match status" value="1"/>
</dbReference>
<dbReference type="SMART" id="SM00354">
    <property type="entry name" value="HTH_LACI"/>
    <property type="match status" value="1"/>
</dbReference>
<comment type="caution">
    <text evidence="5">The sequence shown here is derived from an EMBL/GenBank/DDBJ whole genome shotgun (WGS) entry which is preliminary data.</text>
</comment>
<reference evidence="5" key="2">
    <citation type="submission" date="2021-04" db="EMBL/GenBank/DDBJ databases">
        <authorList>
            <person name="Gilroy R."/>
        </authorList>
    </citation>
    <scope>NUCLEOTIDE SEQUENCE</scope>
    <source>
        <strain evidence="5">ChiHejej3B27-3195</strain>
    </source>
</reference>
<dbReference type="InterPro" id="IPR000843">
    <property type="entry name" value="HTH_LacI"/>
</dbReference>
<reference evidence="5" key="1">
    <citation type="journal article" date="2021" name="PeerJ">
        <title>Extensive microbial diversity within the chicken gut microbiome revealed by metagenomics and culture.</title>
        <authorList>
            <person name="Gilroy R."/>
            <person name="Ravi A."/>
            <person name="Getino M."/>
            <person name="Pursley I."/>
            <person name="Horton D.L."/>
            <person name="Alikhan N.F."/>
            <person name="Baker D."/>
            <person name="Gharbi K."/>
            <person name="Hall N."/>
            <person name="Watson M."/>
            <person name="Adriaenssens E.M."/>
            <person name="Foster-Nyarko E."/>
            <person name="Jarju S."/>
            <person name="Secka A."/>
            <person name="Antonio M."/>
            <person name="Oren A."/>
            <person name="Chaudhuri R.R."/>
            <person name="La Ragione R."/>
            <person name="Hildebrand F."/>
            <person name="Pallen M.J."/>
        </authorList>
    </citation>
    <scope>NUCLEOTIDE SEQUENCE</scope>
    <source>
        <strain evidence="5">ChiHejej3B27-3195</strain>
    </source>
</reference>
<proteinExistence type="predicted"/>
<dbReference type="EMBL" id="DXGD01000345">
    <property type="protein sequence ID" value="HIX00328.1"/>
    <property type="molecule type" value="Genomic_DNA"/>
</dbReference>
<dbReference type="Proteomes" id="UP000824151">
    <property type="component" value="Unassembled WGS sequence"/>
</dbReference>
<dbReference type="Gene3D" id="3.40.50.2300">
    <property type="match status" value="1"/>
</dbReference>
<dbReference type="GO" id="GO:0003700">
    <property type="term" value="F:DNA-binding transcription factor activity"/>
    <property type="evidence" value="ECO:0007669"/>
    <property type="project" value="TreeGrafter"/>
</dbReference>
<evidence type="ECO:0000259" key="4">
    <source>
        <dbReference type="PROSITE" id="PS50932"/>
    </source>
</evidence>
<feature type="non-terminal residue" evidence="5">
    <location>
        <position position="192"/>
    </location>
</feature>
<keyword evidence="1" id="KW-0805">Transcription regulation</keyword>
<dbReference type="InterPro" id="IPR001761">
    <property type="entry name" value="Peripla_BP/Lac1_sug-bd_dom"/>
</dbReference>
<feature type="domain" description="HTH lacI-type" evidence="4">
    <location>
        <begin position="2"/>
        <end position="56"/>
    </location>
</feature>
<protein>
    <submittedName>
        <fullName evidence="5">LacI family transcriptional regulator</fullName>
    </submittedName>
</protein>
<organism evidence="5 6">
    <name type="scientific">Candidatus Nesterenkonia stercoripullorum</name>
    <dbReference type="NCBI Taxonomy" id="2838701"/>
    <lineage>
        <taxon>Bacteria</taxon>
        <taxon>Bacillati</taxon>
        <taxon>Actinomycetota</taxon>
        <taxon>Actinomycetes</taxon>
        <taxon>Micrococcales</taxon>
        <taxon>Micrococcaceae</taxon>
        <taxon>Nesterenkonia</taxon>
    </lineage>
</organism>
<evidence type="ECO:0000256" key="3">
    <source>
        <dbReference type="ARBA" id="ARBA00023163"/>
    </source>
</evidence>
<dbReference type="AlphaFoldDB" id="A0A9D1UTW8"/>
<dbReference type="SUPFAM" id="SSF47413">
    <property type="entry name" value="lambda repressor-like DNA-binding domains"/>
    <property type="match status" value="1"/>
</dbReference>
<dbReference type="CDD" id="cd01392">
    <property type="entry name" value="HTH_LacI"/>
    <property type="match status" value="1"/>
</dbReference>
<dbReference type="Gene3D" id="1.10.260.40">
    <property type="entry name" value="lambda repressor-like DNA-binding domains"/>
    <property type="match status" value="1"/>
</dbReference>
<name>A0A9D1UTW8_9MICC</name>
<dbReference type="GO" id="GO:0000976">
    <property type="term" value="F:transcription cis-regulatory region binding"/>
    <property type="evidence" value="ECO:0007669"/>
    <property type="project" value="TreeGrafter"/>
</dbReference>
<evidence type="ECO:0000256" key="1">
    <source>
        <dbReference type="ARBA" id="ARBA00023015"/>
    </source>
</evidence>
<sequence length="192" mass="20425">MSTLADVALLAQVSKATASRAFSRPDSVAPPTAQRVFDAAAKLGFVANAAARQLAKGRTGVIGLVVPTLDNSFFTPIIGGAQRLGDERDMQLTVVVHHFTALAEVSSFERISRQADGFIFAAPRGGDELVRMAGTYKPTVLLDREVPGMDSVIADTATAFGQLTDDLVMRGHHELAYIGGPEGSWQDSRRLA</sequence>
<dbReference type="Pfam" id="PF00356">
    <property type="entry name" value="LacI"/>
    <property type="match status" value="1"/>
</dbReference>
<dbReference type="InterPro" id="IPR010982">
    <property type="entry name" value="Lambda_DNA-bd_dom_sf"/>
</dbReference>
<evidence type="ECO:0000313" key="5">
    <source>
        <dbReference type="EMBL" id="HIX00328.1"/>
    </source>
</evidence>
<evidence type="ECO:0000256" key="2">
    <source>
        <dbReference type="ARBA" id="ARBA00023125"/>
    </source>
</evidence>
<dbReference type="InterPro" id="IPR028082">
    <property type="entry name" value="Peripla_BP_I"/>
</dbReference>
<keyword evidence="2" id="KW-0238">DNA-binding</keyword>
<dbReference type="Pfam" id="PF00532">
    <property type="entry name" value="Peripla_BP_1"/>
    <property type="match status" value="1"/>
</dbReference>
<gene>
    <name evidence="5" type="ORF">H9871_09310</name>
</gene>
<dbReference type="SUPFAM" id="SSF53822">
    <property type="entry name" value="Periplasmic binding protein-like I"/>
    <property type="match status" value="1"/>
</dbReference>
<accession>A0A9D1UTW8</accession>